<name>A0AAJ5NRS4_9BACT</name>
<evidence type="ECO:0000313" key="4">
    <source>
        <dbReference type="Proteomes" id="UP000289629"/>
    </source>
</evidence>
<feature type="transmembrane region" description="Helical" evidence="2">
    <location>
        <begin position="16"/>
        <end position="40"/>
    </location>
</feature>
<feature type="compositionally biased region" description="Polar residues" evidence="1">
    <location>
        <begin position="836"/>
        <end position="849"/>
    </location>
</feature>
<keyword evidence="2" id="KW-0472">Membrane</keyword>
<feature type="region of interest" description="Disordered" evidence="1">
    <location>
        <begin position="804"/>
        <end position="852"/>
    </location>
</feature>
<dbReference type="InterPro" id="IPR054789">
    <property type="entry name" value="P97_adhes_N"/>
</dbReference>
<organism evidence="3 4">
    <name type="scientific">Mesomycoplasma dispar</name>
    <dbReference type="NCBI Taxonomy" id="86660"/>
    <lineage>
        <taxon>Bacteria</taxon>
        <taxon>Bacillati</taxon>
        <taxon>Mycoplasmatota</taxon>
        <taxon>Mycoplasmoidales</taxon>
        <taxon>Metamycoplasmataceae</taxon>
        <taxon>Mesomycoplasma</taxon>
    </lineage>
</organism>
<dbReference type="EMBL" id="LR214971">
    <property type="protein sequence ID" value="VEU61487.1"/>
    <property type="molecule type" value="Genomic_DNA"/>
</dbReference>
<feature type="compositionally biased region" description="Polar residues" evidence="1">
    <location>
        <begin position="1048"/>
        <end position="1058"/>
    </location>
</feature>
<dbReference type="KEGG" id="mds:MDIS_01425"/>
<keyword evidence="2" id="KW-0812">Transmembrane</keyword>
<evidence type="ECO:0000256" key="1">
    <source>
        <dbReference type="SAM" id="MobiDB-lite"/>
    </source>
</evidence>
<sequence>MKLADRIRELKKNKKAVLILASTFGSLVFFGVFVGISLTIKYNGKHPRQDVKEFAKKVSYVSFKPEKITENSDFFKIKEKLFVGDKLKDEINLNEYLTVYMAEKNSNELTQFSGNSSNPFAPVFEFVSLSFDNLNQNFILKFRVKQKLKNNDFAYSDYFLQPISFYESKKFLKADFNFALQKIVKTINDGVSKLETLITNFSDEKPANDEKILYRAIDFAEKINKSQTSAEVEAKIGEILPRLSNLISQVNKSKDNKIGASENPIFNFQFIKNKTSEQFVSVQNEIATVFLEAKLTPDAVKMLGDIGQSFSSKVFDINLQTKDKKSLFFNVETFFQNVKLKPLKFNTEKKDGKLIITEQNPFDFFAKIKSEFFSAQNSPNYLKKLINSTLVEDLELDFTDLTKVIPKNQTGITFKFDHQNAKLKNENDNYIIELPYKILLSESLFKRDSQKIIYEKELILKISGFSSSAKTVPDLTSNFTNLAVPGTQKELIYLQNPLFIDKEKERYTEFISVYGQPVITQSPLKKEEIDGLLAKQDYSGLAEKLSLPSRYNYNFENFEAKVKSWTGKTAFPSLTEIENFEKNQEKISVSSRNPDQKLEVSSLYSQNFFKNPSDVASFFANLIQKKPDEIANTFFILAKAFGLLDKNRYPLQVFNQDEGFKDIFETAKKINLNNKNINVLSFNNHFYDFYNQGFFSTLFLPKKIKEDFEKLQDKSIIKVVDFLRNQQIFADSKQKFSFQEIEENYKTSVSFTTLADVLLAFYLKAAQLDNFQAWAKLDSELGYQIVFRKGNEISKKHFDSEIEKIEDSKKKSEKNKGQEEQTPQSNVSNSQQTQNGAENNTSNPNNQTGKVKDEENTEYLTLNFYYVIGNISSKKLFFQSPIQKILINFSNKKVDEKAKLQLELDGLIGNISPELLNFEIDQEMFKKIEDKLSNKDKLTDSGNLGDKKFNEDFRDKPENIKKIKEYFNKALKDGEIEFDFQPSFENMLNKDNDRLKFLLSVSFNPKKPSESSQSPGTSDQSNQSSSTDNKIFASRKLKISVTKKKENNTQSVTSSPAK</sequence>
<reference evidence="3 4" key="1">
    <citation type="submission" date="2019-01" db="EMBL/GenBank/DDBJ databases">
        <authorList>
            <consortium name="Pathogen Informatics"/>
        </authorList>
    </citation>
    <scope>NUCLEOTIDE SEQUENCE [LARGE SCALE GENOMIC DNA]</scope>
    <source>
        <strain evidence="3 4">NCTC10125</strain>
    </source>
</reference>
<feature type="region of interest" description="Disordered" evidence="1">
    <location>
        <begin position="1006"/>
        <end position="1058"/>
    </location>
</feature>
<feature type="compositionally biased region" description="Basic and acidic residues" evidence="1">
    <location>
        <begin position="804"/>
        <end position="819"/>
    </location>
</feature>
<keyword evidence="2" id="KW-1133">Transmembrane helix</keyword>
<dbReference type="RefSeq" id="WP_044635311.1">
    <property type="nucleotide sequence ID" value="NZ_CP007229.1"/>
</dbReference>
<dbReference type="Proteomes" id="UP000289629">
    <property type="component" value="Chromosome"/>
</dbReference>
<protein>
    <submittedName>
        <fullName evidence="3">Uncharacterized protein</fullName>
    </submittedName>
</protein>
<accession>A0AAJ5NRS4</accession>
<dbReference type="AlphaFoldDB" id="A0AAJ5NRS4"/>
<evidence type="ECO:0000313" key="3">
    <source>
        <dbReference type="EMBL" id="VEU61487.1"/>
    </source>
</evidence>
<feature type="compositionally biased region" description="Low complexity" evidence="1">
    <location>
        <begin position="820"/>
        <end position="835"/>
    </location>
</feature>
<proteinExistence type="predicted"/>
<dbReference type="NCBIfam" id="NF045828">
    <property type="entry name" value="P97_adhes_Nterm"/>
    <property type="match status" value="1"/>
</dbReference>
<feature type="compositionally biased region" description="Low complexity" evidence="1">
    <location>
        <begin position="1017"/>
        <end position="1029"/>
    </location>
</feature>
<feature type="compositionally biased region" description="Basic residues" evidence="1">
    <location>
        <begin position="1033"/>
        <end position="1042"/>
    </location>
</feature>
<gene>
    <name evidence="3" type="ORF">NCTC10125_00277</name>
</gene>
<evidence type="ECO:0000256" key="2">
    <source>
        <dbReference type="SAM" id="Phobius"/>
    </source>
</evidence>